<gene>
    <name evidence="7" type="primary">livF_3</name>
    <name evidence="7" type="ORF">STARVERO_00236</name>
</gene>
<dbReference type="Gene3D" id="3.40.50.300">
    <property type="entry name" value="P-loop containing nucleotide triphosphate hydrolases"/>
    <property type="match status" value="1"/>
</dbReference>
<keyword evidence="5" id="KW-0029">Amino-acid transport</keyword>
<dbReference type="InterPro" id="IPR027417">
    <property type="entry name" value="P-loop_NTPase"/>
</dbReference>
<dbReference type="InterPro" id="IPR017871">
    <property type="entry name" value="ABC_transporter-like_CS"/>
</dbReference>
<comment type="similarity">
    <text evidence="1">Belongs to the ABC transporter superfamily.</text>
</comment>
<evidence type="ECO:0000256" key="4">
    <source>
        <dbReference type="ARBA" id="ARBA00022840"/>
    </source>
</evidence>
<keyword evidence="3" id="KW-0547">Nucleotide-binding</keyword>
<evidence type="ECO:0000256" key="5">
    <source>
        <dbReference type="ARBA" id="ARBA00022970"/>
    </source>
</evidence>
<feature type="domain" description="ABC transporter" evidence="6">
    <location>
        <begin position="14"/>
        <end position="249"/>
    </location>
</feature>
<dbReference type="PROSITE" id="PS00211">
    <property type="entry name" value="ABC_TRANSPORTER_1"/>
    <property type="match status" value="1"/>
</dbReference>
<keyword evidence="8" id="KW-1185">Reference proteome</keyword>
<accession>A0A5S9NB03</accession>
<evidence type="ECO:0000259" key="6">
    <source>
        <dbReference type="PROSITE" id="PS50893"/>
    </source>
</evidence>
<dbReference type="GO" id="GO:0015658">
    <property type="term" value="F:branched-chain amino acid transmembrane transporter activity"/>
    <property type="evidence" value="ECO:0007669"/>
    <property type="project" value="TreeGrafter"/>
</dbReference>
<protein>
    <submittedName>
        <fullName evidence="7">High-affinity branched-chain amino acid transport ATP-binding protein LivF</fullName>
    </submittedName>
</protein>
<evidence type="ECO:0000256" key="3">
    <source>
        <dbReference type="ARBA" id="ARBA00022741"/>
    </source>
</evidence>
<keyword evidence="2" id="KW-0813">Transport</keyword>
<dbReference type="PANTHER" id="PTHR43820:SF2">
    <property type="entry name" value="ABC TRANSPORTER ATP-BINDING PROTEIN"/>
    <property type="match status" value="1"/>
</dbReference>
<dbReference type="GO" id="GO:0016887">
    <property type="term" value="F:ATP hydrolysis activity"/>
    <property type="evidence" value="ECO:0007669"/>
    <property type="project" value="InterPro"/>
</dbReference>
<dbReference type="RefSeq" id="WP_244616478.1">
    <property type="nucleotide sequence ID" value="NZ_CACSAS010000001.1"/>
</dbReference>
<dbReference type="Proteomes" id="UP000433050">
    <property type="component" value="Unassembled WGS sequence"/>
</dbReference>
<sequence length="249" mass="26204">MTASPVPTAMAPMLEIDGLDAWYGEAQILFGLSLTVGRGEAVALVGRNGAGKSTTLKAIIGLARRRARRLALRGADIAALPTHAIARLGVGYVPEDRRIFTELTVAENLDLGRRTGASDAASRGPRWSVEDVVALFPNLGGMLDRPGGQMSGGEQQMLSVARALMGDPALLLLDEPSEGVAPIVVEQMIDALLRLKASGLSLLISEQNSALCEAICERAYLIEQGELRWQGAMDGLAAASETAGIFGKI</sequence>
<dbReference type="PANTHER" id="PTHR43820">
    <property type="entry name" value="HIGH-AFFINITY BRANCHED-CHAIN AMINO ACID TRANSPORT ATP-BINDING PROTEIN LIVF"/>
    <property type="match status" value="1"/>
</dbReference>
<dbReference type="EMBL" id="CACSAS010000001">
    <property type="protein sequence ID" value="CAA0086538.1"/>
    <property type="molecule type" value="Genomic_DNA"/>
</dbReference>
<dbReference type="Pfam" id="PF00005">
    <property type="entry name" value="ABC_tran"/>
    <property type="match status" value="1"/>
</dbReference>
<evidence type="ECO:0000256" key="2">
    <source>
        <dbReference type="ARBA" id="ARBA00022448"/>
    </source>
</evidence>
<organism evidence="7 8">
    <name type="scientific">Starkeya nomas</name>
    <dbReference type="NCBI Taxonomy" id="2666134"/>
    <lineage>
        <taxon>Bacteria</taxon>
        <taxon>Pseudomonadati</taxon>
        <taxon>Pseudomonadota</taxon>
        <taxon>Alphaproteobacteria</taxon>
        <taxon>Hyphomicrobiales</taxon>
        <taxon>Xanthobacteraceae</taxon>
        <taxon>Starkeya</taxon>
    </lineage>
</organism>
<dbReference type="AlphaFoldDB" id="A0A5S9NB03"/>
<evidence type="ECO:0000313" key="8">
    <source>
        <dbReference type="Proteomes" id="UP000433050"/>
    </source>
</evidence>
<dbReference type="GO" id="GO:0005524">
    <property type="term" value="F:ATP binding"/>
    <property type="evidence" value="ECO:0007669"/>
    <property type="project" value="UniProtKB-KW"/>
</dbReference>
<dbReference type="PROSITE" id="PS50893">
    <property type="entry name" value="ABC_TRANSPORTER_2"/>
    <property type="match status" value="1"/>
</dbReference>
<reference evidence="7 8" key="1">
    <citation type="submission" date="2019-12" db="EMBL/GenBank/DDBJ databases">
        <authorList>
            <person name="Reyes-Prieto M."/>
        </authorList>
    </citation>
    <scope>NUCLEOTIDE SEQUENCE [LARGE SCALE GENOMIC DNA]</scope>
    <source>
        <strain evidence="7">HF14-78462</strain>
    </source>
</reference>
<evidence type="ECO:0000256" key="1">
    <source>
        <dbReference type="ARBA" id="ARBA00005417"/>
    </source>
</evidence>
<dbReference type="InterPro" id="IPR003439">
    <property type="entry name" value="ABC_transporter-like_ATP-bd"/>
</dbReference>
<dbReference type="GO" id="GO:0015807">
    <property type="term" value="P:L-amino acid transport"/>
    <property type="evidence" value="ECO:0007669"/>
    <property type="project" value="TreeGrafter"/>
</dbReference>
<dbReference type="InterPro" id="IPR052156">
    <property type="entry name" value="BCAA_Transport_ATP-bd_LivF"/>
</dbReference>
<name>A0A5S9NB03_9HYPH</name>
<evidence type="ECO:0000313" key="7">
    <source>
        <dbReference type="EMBL" id="CAA0086538.1"/>
    </source>
</evidence>
<proteinExistence type="inferred from homology"/>
<dbReference type="SUPFAM" id="SSF52540">
    <property type="entry name" value="P-loop containing nucleoside triphosphate hydrolases"/>
    <property type="match status" value="1"/>
</dbReference>
<dbReference type="CDD" id="cd03224">
    <property type="entry name" value="ABC_TM1139_LivF_branched"/>
    <property type="match status" value="1"/>
</dbReference>
<keyword evidence="4 7" id="KW-0067">ATP-binding</keyword>
<dbReference type="InterPro" id="IPR003593">
    <property type="entry name" value="AAA+_ATPase"/>
</dbReference>
<dbReference type="SMART" id="SM00382">
    <property type="entry name" value="AAA"/>
    <property type="match status" value="1"/>
</dbReference>